<dbReference type="eggNOG" id="ENOG5032ZRP">
    <property type="taxonomic scope" value="Bacteria"/>
</dbReference>
<accession>A0A1H9V7J4</accession>
<sequence length="119" mass="13713">MYKEFESWLDATIEKGLPVGKGLCFNIYDDGNYSWSIDVIISSSFDSDDDDWATDVVFSSEDAFSFRQVAEWDDVLEDAIQDMLRYLDEGKYADDLKERYTGISTGFVDGDLEHLYIQE</sequence>
<protein>
    <submittedName>
        <fullName evidence="1">Uncharacterized protein</fullName>
    </submittedName>
</protein>
<dbReference type="AlphaFoldDB" id="A0A1H9V7J4"/>
<gene>
    <name evidence="1" type="ORF">SAMN04487884_12177</name>
</gene>
<dbReference type="EMBL" id="FOGJ01000021">
    <property type="protein sequence ID" value="SES17521.1"/>
    <property type="molecule type" value="Genomic_DNA"/>
</dbReference>
<proteinExistence type="predicted"/>
<organism evidence="1 2">
    <name type="scientific">Butyrivibrio fibrisolvens</name>
    <dbReference type="NCBI Taxonomy" id="831"/>
    <lineage>
        <taxon>Bacteria</taxon>
        <taxon>Bacillati</taxon>
        <taxon>Bacillota</taxon>
        <taxon>Clostridia</taxon>
        <taxon>Lachnospirales</taxon>
        <taxon>Lachnospiraceae</taxon>
        <taxon>Butyrivibrio</taxon>
    </lineage>
</organism>
<reference evidence="1 2" key="1">
    <citation type="submission" date="2016-10" db="EMBL/GenBank/DDBJ databases">
        <authorList>
            <person name="de Groot N.N."/>
        </authorList>
    </citation>
    <scope>NUCLEOTIDE SEQUENCE [LARGE SCALE GENOMIC DNA]</scope>
    <source>
        <strain evidence="1 2">AR40</strain>
    </source>
</reference>
<dbReference type="Proteomes" id="UP000182584">
    <property type="component" value="Unassembled WGS sequence"/>
</dbReference>
<evidence type="ECO:0000313" key="2">
    <source>
        <dbReference type="Proteomes" id="UP000182584"/>
    </source>
</evidence>
<name>A0A1H9V7J4_BUTFI</name>
<evidence type="ECO:0000313" key="1">
    <source>
        <dbReference type="EMBL" id="SES17521.1"/>
    </source>
</evidence>